<dbReference type="GO" id="GO:0070897">
    <property type="term" value="P:transcription preinitiation complex assembly"/>
    <property type="evidence" value="ECO:0007669"/>
    <property type="project" value="InterPro"/>
</dbReference>
<organism evidence="7 8">
    <name type="scientific">Acorus calamus</name>
    <name type="common">Sweet flag</name>
    <dbReference type="NCBI Taxonomy" id="4465"/>
    <lineage>
        <taxon>Eukaryota</taxon>
        <taxon>Viridiplantae</taxon>
        <taxon>Streptophyta</taxon>
        <taxon>Embryophyta</taxon>
        <taxon>Tracheophyta</taxon>
        <taxon>Spermatophyta</taxon>
        <taxon>Magnoliopsida</taxon>
        <taxon>Liliopsida</taxon>
        <taxon>Acoraceae</taxon>
        <taxon>Acorus</taxon>
    </lineage>
</organism>
<dbReference type="GO" id="GO:0017025">
    <property type="term" value="F:TBP-class protein binding"/>
    <property type="evidence" value="ECO:0007669"/>
    <property type="project" value="InterPro"/>
</dbReference>
<proteinExistence type="inferred from homology"/>
<dbReference type="Proteomes" id="UP001180020">
    <property type="component" value="Unassembled WGS sequence"/>
</dbReference>
<evidence type="ECO:0000256" key="4">
    <source>
        <dbReference type="ARBA" id="ARBA00023163"/>
    </source>
</evidence>
<sequence>MDHASGDTVCLECGLVLEAHTIDEKSEWRTFADESGDHDPNRVGARTNPLLADAPLTTSIPGGRLGLVGTIKDRACEIYKRVEDRKSLKGKNQVAVVAACLYIACRQEDRPCTFKEICSVANGATMKEFGQAKSYIEKQLKMEMGQSLEMGAIHAGDFLRRFCSHLGMSNKEVKAAQEAVQKSEELDISKSALKEFMLIFNPAGGNVPHMDISLATGVAEGTIRNAYKDLYPHASKLIPASYAKEEALRNLCRP</sequence>
<keyword evidence="2" id="KW-0677">Repeat</keyword>
<keyword evidence="4" id="KW-0804">Transcription</keyword>
<reference evidence="7" key="1">
    <citation type="journal article" date="2023" name="Nat. Commun.">
        <title>Diploid and tetraploid genomes of Acorus and the evolution of monocots.</title>
        <authorList>
            <person name="Ma L."/>
            <person name="Liu K.W."/>
            <person name="Li Z."/>
            <person name="Hsiao Y.Y."/>
            <person name="Qi Y."/>
            <person name="Fu T."/>
            <person name="Tang G.D."/>
            <person name="Zhang D."/>
            <person name="Sun W.H."/>
            <person name="Liu D.K."/>
            <person name="Li Y."/>
            <person name="Chen G.Z."/>
            <person name="Liu X.D."/>
            <person name="Liao X.Y."/>
            <person name="Jiang Y.T."/>
            <person name="Yu X."/>
            <person name="Hao Y."/>
            <person name="Huang J."/>
            <person name="Zhao X.W."/>
            <person name="Ke S."/>
            <person name="Chen Y.Y."/>
            <person name="Wu W.L."/>
            <person name="Hsu J.L."/>
            <person name="Lin Y.F."/>
            <person name="Huang M.D."/>
            <person name="Li C.Y."/>
            <person name="Huang L."/>
            <person name="Wang Z.W."/>
            <person name="Zhao X."/>
            <person name="Zhong W.Y."/>
            <person name="Peng D.H."/>
            <person name="Ahmad S."/>
            <person name="Lan S."/>
            <person name="Zhang J.S."/>
            <person name="Tsai W.C."/>
            <person name="Van de Peer Y."/>
            <person name="Liu Z.J."/>
        </authorList>
    </citation>
    <scope>NUCLEOTIDE SEQUENCE</scope>
    <source>
        <strain evidence="7">CP</strain>
    </source>
</reference>
<dbReference type="GO" id="GO:0005634">
    <property type="term" value="C:nucleus"/>
    <property type="evidence" value="ECO:0007669"/>
    <property type="project" value="TreeGrafter"/>
</dbReference>
<dbReference type="CDD" id="cd20551">
    <property type="entry name" value="CYCLIN_TFIIB_rpt1"/>
    <property type="match status" value="1"/>
</dbReference>
<dbReference type="Pfam" id="PF00382">
    <property type="entry name" value="TFIIB"/>
    <property type="match status" value="1"/>
</dbReference>
<dbReference type="Gene3D" id="1.10.472.170">
    <property type="match status" value="1"/>
</dbReference>
<evidence type="ECO:0000259" key="5">
    <source>
        <dbReference type="Pfam" id="PF00382"/>
    </source>
</evidence>
<dbReference type="InterPro" id="IPR000812">
    <property type="entry name" value="TFIIB"/>
</dbReference>
<dbReference type="Pfam" id="PF08271">
    <property type="entry name" value="Zn_Ribbon_TF"/>
    <property type="match status" value="1"/>
</dbReference>
<evidence type="ECO:0000259" key="6">
    <source>
        <dbReference type="Pfam" id="PF08271"/>
    </source>
</evidence>
<accession>A0AAV9DBI3</accession>
<keyword evidence="3" id="KW-0805">Transcription regulation</keyword>
<gene>
    <name evidence="7" type="primary">TFIIB</name>
    <name evidence="7" type="ORF">QJS10_CPB14g01521</name>
</gene>
<dbReference type="SUPFAM" id="SSF57783">
    <property type="entry name" value="Zinc beta-ribbon"/>
    <property type="match status" value="1"/>
</dbReference>
<name>A0AAV9DBI3_ACOCL</name>
<reference evidence="7" key="2">
    <citation type="submission" date="2023-06" db="EMBL/GenBank/DDBJ databases">
        <authorList>
            <person name="Ma L."/>
            <person name="Liu K.-W."/>
            <person name="Li Z."/>
            <person name="Hsiao Y.-Y."/>
            <person name="Qi Y."/>
            <person name="Fu T."/>
            <person name="Tang G."/>
            <person name="Zhang D."/>
            <person name="Sun W.-H."/>
            <person name="Liu D.-K."/>
            <person name="Li Y."/>
            <person name="Chen G.-Z."/>
            <person name="Liu X.-D."/>
            <person name="Liao X.-Y."/>
            <person name="Jiang Y.-T."/>
            <person name="Yu X."/>
            <person name="Hao Y."/>
            <person name="Huang J."/>
            <person name="Zhao X.-W."/>
            <person name="Ke S."/>
            <person name="Chen Y.-Y."/>
            <person name="Wu W.-L."/>
            <person name="Hsu J.-L."/>
            <person name="Lin Y.-F."/>
            <person name="Huang M.-D."/>
            <person name="Li C.-Y."/>
            <person name="Huang L."/>
            <person name="Wang Z.-W."/>
            <person name="Zhao X."/>
            <person name="Zhong W.-Y."/>
            <person name="Peng D.-H."/>
            <person name="Ahmad S."/>
            <person name="Lan S."/>
            <person name="Zhang J.-S."/>
            <person name="Tsai W.-C."/>
            <person name="Van De Peer Y."/>
            <person name="Liu Z.-J."/>
        </authorList>
    </citation>
    <scope>NUCLEOTIDE SEQUENCE</scope>
    <source>
        <strain evidence="7">CP</strain>
        <tissue evidence="7">Leaves</tissue>
    </source>
</reference>
<dbReference type="InterPro" id="IPR013150">
    <property type="entry name" value="TFIIB_cyclin"/>
</dbReference>
<evidence type="ECO:0000256" key="1">
    <source>
        <dbReference type="ARBA" id="ARBA00010857"/>
    </source>
</evidence>
<dbReference type="PROSITE" id="PS00782">
    <property type="entry name" value="TFIIB"/>
    <property type="match status" value="1"/>
</dbReference>
<comment type="caution">
    <text evidence="7">The sequence shown here is derived from an EMBL/GenBank/DDBJ whole genome shotgun (WGS) entry which is preliminary data.</text>
</comment>
<dbReference type="EMBL" id="JAUJYO010000014">
    <property type="protein sequence ID" value="KAK1298662.1"/>
    <property type="molecule type" value="Genomic_DNA"/>
</dbReference>
<dbReference type="PRINTS" id="PR00685">
    <property type="entry name" value="TIFACTORIIB"/>
</dbReference>
<dbReference type="InterPro" id="IPR013137">
    <property type="entry name" value="Znf_TFIIB"/>
</dbReference>
<dbReference type="InterPro" id="IPR036915">
    <property type="entry name" value="Cyclin-like_sf"/>
</dbReference>
<feature type="domain" description="Transcription factor TFIIB cyclin-like" evidence="5">
    <location>
        <begin position="64"/>
        <end position="122"/>
    </location>
</feature>
<dbReference type="PANTHER" id="PTHR11618">
    <property type="entry name" value="TRANSCRIPTION INITIATION FACTOR IIB-RELATED"/>
    <property type="match status" value="1"/>
</dbReference>
<dbReference type="Gene3D" id="1.10.472.10">
    <property type="entry name" value="Cyclin-like"/>
    <property type="match status" value="2"/>
</dbReference>
<dbReference type="AlphaFoldDB" id="A0AAV9DBI3"/>
<dbReference type="GO" id="GO:0097550">
    <property type="term" value="C:transcription preinitiation complex"/>
    <property type="evidence" value="ECO:0007669"/>
    <property type="project" value="TreeGrafter"/>
</dbReference>
<dbReference type="SUPFAM" id="SSF47954">
    <property type="entry name" value="Cyclin-like"/>
    <property type="match status" value="2"/>
</dbReference>
<dbReference type="InterPro" id="IPR023486">
    <property type="entry name" value="TFIIB_CS"/>
</dbReference>
<protein>
    <submittedName>
        <fullName evidence="7">Transcription initiation factor IIB</fullName>
    </submittedName>
</protein>
<keyword evidence="8" id="KW-1185">Reference proteome</keyword>
<evidence type="ECO:0000313" key="7">
    <source>
        <dbReference type="EMBL" id="KAK1298662.1"/>
    </source>
</evidence>
<evidence type="ECO:0000256" key="3">
    <source>
        <dbReference type="ARBA" id="ARBA00023015"/>
    </source>
</evidence>
<evidence type="ECO:0000256" key="2">
    <source>
        <dbReference type="ARBA" id="ARBA00022737"/>
    </source>
</evidence>
<evidence type="ECO:0000313" key="8">
    <source>
        <dbReference type="Proteomes" id="UP001180020"/>
    </source>
</evidence>
<comment type="similarity">
    <text evidence="1">Belongs to the TFIIB family.</text>
</comment>
<dbReference type="PANTHER" id="PTHR11618:SF78">
    <property type="entry name" value="TRANSCRIPTION INITIATION FACTOR IIB-2"/>
    <property type="match status" value="1"/>
</dbReference>
<feature type="domain" description="TFIIB-type" evidence="6">
    <location>
        <begin position="2"/>
        <end position="31"/>
    </location>
</feature>